<dbReference type="Proteomes" id="UP001056855">
    <property type="component" value="Chromosome"/>
</dbReference>
<organism evidence="6 7">
    <name type="scientific">Natronosalvus rutilus</name>
    <dbReference type="NCBI Taxonomy" id="2953753"/>
    <lineage>
        <taxon>Archaea</taxon>
        <taxon>Methanobacteriati</taxon>
        <taxon>Methanobacteriota</taxon>
        <taxon>Stenosarchaea group</taxon>
        <taxon>Halobacteria</taxon>
        <taxon>Halobacteriales</taxon>
        <taxon>Natrialbaceae</taxon>
        <taxon>Natronosalvus</taxon>
    </lineage>
</organism>
<keyword evidence="2" id="KW-0479">Metal-binding</keyword>
<dbReference type="PANTHER" id="PTHR43808">
    <property type="entry name" value="ACETYLORNITHINE DEACETYLASE"/>
    <property type="match status" value="1"/>
</dbReference>
<evidence type="ECO:0000256" key="4">
    <source>
        <dbReference type="ARBA" id="ARBA00022833"/>
    </source>
</evidence>
<dbReference type="Pfam" id="PF01546">
    <property type="entry name" value="Peptidase_M20"/>
    <property type="match status" value="1"/>
</dbReference>
<dbReference type="InterPro" id="IPR002933">
    <property type="entry name" value="Peptidase_M20"/>
</dbReference>
<gene>
    <name evidence="6" type="ORF">NGM29_08200</name>
</gene>
<name>A0A9E7NBF3_9EURY</name>
<dbReference type="SUPFAM" id="SSF55031">
    <property type="entry name" value="Bacterial exopeptidase dimerisation domain"/>
    <property type="match status" value="1"/>
</dbReference>
<dbReference type="PANTHER" id="PTHR43808:SF32">
    <property type="entry name" value="ARGE_DAPE-RELATED DEACYLASE"/>
    <property type="match status" value="1"/>
</dbReference>
<evidence type="ECO:0000256" key="3">
    <source>
        <dbReference type="ARBA" id="ARBA00022801"/>
    </source>
</evidence>
<dbReference type="SUPFAM" id="SSF53187">
    <property type="entry name" value="Zn-dependent exopeptidases"/>
    <property type="match status" value="1"/>
</dbReference>
<dbReference type="AlphaFoldDB" id="A0A9E7NBF3"/>
<sequence length="417" mass="44173">MSSLTTETYVRDHRDELVDLTLELLAIDTSNPPGDTRETVDALESSLSSLPVDLERIVVDPAKPNLLVRVPGADSTRTLLFNGHLDTVPYDADEWTHDPLGERVDDHIYGRGATDMKGAVAAMAFSLRALLETNTEPPVDLVFAFVSDEEVGGDAGLPALLEDGLLEADACVIGEPTCEEGRHSVTVADRGSIWLTLEATGRAAHGSRPPLGENAIDRLYGAISTLRERFGTSELDIDATMEPIIEESVAYYGPTMGSETARDLFAHPSINLGTIEGGEAINSVPQSARADLDVRLTAGVHTPDVLAAIRECVAECDGIAITNASWSVGTAEPLESPLVEAVASTAEAVTGDRVYRRSATGGGDAKRLRNGGIPTVEFALGTDTVHAVDEYTTLKALVGNALVYARLPATWAEADGG</sequence>
<dbReference type="Pfam" id="PF07687">
    <property type="entry name" value="M20_dimer"/>
    <property type="match status" value="1"/>
</dbReference>
<dbReference type="InterPro" id="IPR011650">
    <property type="entry name" value="Peptidase_M20_dimer"/>
</dbReference>
<accession>A0A9E7NBF3</accession>
<dbReference type="GO" id="GO:0046872">
    <property type="term" value="F:metal ion binding"/>
    <property type="evidence" value="ECO:0007669"/>
    <property type="project" value="UniProtKB-KW"/>
</dbReference>
<dbReference type="RefSeq" id="WP_254160051.1">
    <property type="nucleotide sequence ID" value="NZ_CP100355.1"/>
</dbReference>
<evidence type="ECO:0000313" key="6">
    <source>
        <dbReference type="EMBL" id="UTF55217.1"/>
    </source>
</evidence>
<protein>
    <submittedName>
        <fullName evidence="6">M20 family metallopeptidase</fullName>
    </submittedName>
</protein>
<dbReference type="Gene3D" id="3.40.630.10">
    <property type="entry name" value="Zn peptidases"/>
    <property type="match status" value="1"/>
</dbReference>
<dbReference type="KEGG" id="sawl:NGM29_08200"/>
<evidence type="ECO:0000313" key="7">
    <source>
        <dbReference type="Proteomes" id="UP001056855"/>
    </source>
</evidence>
<keyword evidence="3" id="KW-0378">Hydrolase</keyword>
<reference evidence="6" key="1">
    <citation type="submission" date="2022-06" db="EMBL/GenBank/DDBJ databases">
        <title>Diverse halophilic archaea isolated from saline environments.</title>
        <authorList>
            <person name="Cui H.-L."/>
        </authorList>
    </citation>
    <scope>NUCLEOTIDE SEQUENCE</scope>
    <source>
        <strain evidence="6">WLHS1</strain>
    </source>
</reference>
<keyword evidence="4" id="KW-0862">Zinc</keyword>
<evidence type="ECO:0000259" key="5">
    <source>
        <dbReference type="Pfam" id="PF07687"/>
    </source>
</evidence>
<feature type="domain" description="Peptidase M20 dimerisation" evidence="5">
    <location>
        <begin position="188"/>
        <end position="314"/>
    </location>
</feature>
<dbReference type="InterPro" id="IPR001261">
    <property type="entry name" value="ArgE/DapE_CS"/>
</dbReference>
<dbReference type="GO" id="GO:0016787">
    <property type="term" value="F:hydrolase activity"/>
    <property type="evidence" value="ECO:0007669"/>
    <property type="project" value="UniProtKB-KW"/>
</dbReference>
<evidence type="ECO:0000256" key="1">
    <source>
        <dbReference type="ARBA" id="ARBA00001947"/>
    </source>
</evidence>
<dbReference type="PROSITE" id="PS00759">
    <property type="entry name" value="ARGE_DAPE_CPG2_2"/>
    <property type="match status" value="1"/>
</dbReference>
<dbReference type="PROSITE" id="PS00758">
    <property type="entry name" value="ARGE_DAPE_CPG2_1"/>
    <property type="match status" value="1"/>
</dbReference>
<dbReference type="GeneID" id="73290020"/>
<dbReference type="EMBL" id="CP100355">
    <property type="protein sequence ID" value="UTF55217.1"/>
    <property type="molecule type" value="Genomic_DNA"/>
</dbReference>
<comment type="cofactor">
    <cofactor evidence="1">
        <name>Zn(2+)</name>
        <dbReference type="ChEBI" id="CHEBI:29105"/>
    </cofactor>
</comment>
<keyword evidence="7" id="KW-1185">Reference proteome</keyword>
<dbReference type="InterPro" id="IPR036264">
    <property type="entry name" value="Bact_exopeptidase_dim_dom"/>
</dbReference>
<dbReference type="InterPro" id="IPR050072">
    <property type="entry name" value="Peptidase_M20A"/>
</dbReference>
<evidence type="ECO:0000256" key="2">
    <source>
        <dbReference type="ARBA" id="ARBA00022723"/>
    </source>
</evidence>
<proteinExistence type="predicted"/>
<dbReference type="Gene3D" id="3.30.70.360">
    <property type="match status" value="1"/>
</dbReference>